<dbReference type="GO" id="GO:0051117">
    <property type="term" value="F:ATPase binding"/>
    <property type="evidence" value="ECO:0007669"/>
    <property type="project" value="TreeGrafter"/>
</dbReference>
<name>A0A2A9EJV7_9MICO</name>
<evidence type="ECO:0000256" key="1">
    <source>
        <dbReference type="ARBA" id="ARBA00004141"/>
    </source>
</evidence>
<reference evidence="9 10" key="1">
    <citation type="submission" date="2017-10" db="EMBL/GenBank/DDBJ databases">
        <title>Sequencing the genomes of 1000 actinobacteria strains.</title>
        <authorList>
            <person name="Klenk H.-P."/>
        </authorList>
    </citation>
    <scope>NUCLEOTIDE SEQUENCE [LARGE SCALE GENOMIC DNA]</scope>
    <source>
        <strain evidence="9 10">DSM 21838</strain>
    </source>
</reference>
<protein>
    <submittedName>
        <fullName evidence="9">V/A-type H+-transporting ATPase subunit I</fullName>
    </submittedName>
</protein>
<feature type="transmembrane region" description="Helical" evidence="8">
    <location>
        <begin position="281"/>
        <end position="307"/>
    </location>
</feature>
<evidence type="ECO:0000256" key="7">
    <source>
        <dbReference type="ARBA" id="ARBA00023136"/>
    </source>
</evidence>
<dbReference type="InterPro" id="IPR002490">
    <property type="entry name" value="V-ATPase_116kDa_su"/>
</dbReference>
<feature type="transmembrane region" description="Helical" evidence="8">
    <location>
        <begin position="171"/>
        <end position="197"/>
    </location>
</feature>
<evidence type="ECO:0000256" key="4">
    <source>
        <dbReference type="ARBA" id="ARBA00022692"/>
    </source>
</evidence>
<keyword evidence="7 8" id="KW-0472">Membrane</keyword>
<proteinExistence type="inferred from homology"/>
<dbReference type="OrthoDB" id="9803814at2"/>
<evidence type="ECO:0000256" key="2">
    <source>
        <dbReference type="ARBA" id="ARBA00009904"/>
    </source>
</evidence>
<dbReference type="Pfam" id="PF01496">
    <property type="entry name" value="V_ATPase_I"/>
    <property type="match status" value="2"/>
</dbReference>
<dbReference type="RefSeq" id="WP_098483085.1">
    <property type="nucleotide sequence ID" value="NZ_PDJI01000004.1"/>
</dbReference>
<accession>A0A2A9EJV7</accession>
<evidence type="ECO:0000256" key="6">
    <source>
        <dbReference type="ARBA" id="ARBA00023065"/>
    </source>
</evidence>
<evidence type="ECO:0000256" key="5">
    <source>
        <dbReference type="ARBA" id="ARBA00022989"/>
    </source>
</evidence>
<comment type="subcellular location">
    <subcellularLocation>
        <location evidence="1">Membrane</location>
        <topology evidence="1">Multi-pass membrane protein</topology>
    </subcellularLocation>
</comment>
<keyword evidence="10" id="KW-1185">Reference proteome</keyword>
<sequence>MPWRDLAEPVRMQRVALVAPATALRAMLVEVADAGTVELERPGERARPTTAGHPARLAREPADPAALEAAGRSDLLAGEHELTTYARAAVLRGEVAALAGWTPATELPGLGSRLAPVGGAVVPLAPPRGIDPPTLLRDGGTARRSFTPLVETYGTVPYADVDPTVVAAGAYMLMFGMMFGDAGHGLLLVLAGLLIRAGRPAALARLRRVWPFVVGAGLFAVGFGVLYGEFFGPTGVLPVLWVSPLDEPLTLLAVALGVGAVLLAVAQGIGTVNRWREGGWAFALSSASGVAGAALLAGLGVVVLGAVGEQGRLVGVGVVVMVAGVVLAFLGFLAASGGGGAGVTQAAVEVFDAVLRLGTNLVSFARLAAFGLTHAALGMVVWDGTTTLAGAGTLGVVGAVVLFVVGNAVTFTLEALVAGVQALRLEYYELFSRIFTGEGRAFRPWHVPLDGVEPGGDTPPVPRSSP</sequence>
<dbReference type="PANTHER" id="PTHR11629:SF63">
    <property type="entry name" value="V-TYPE PROTON ATPASE SUBUNIT A"/>
    <property type="match status" value="1"/>
</dbReference>
<comment type="similarity">
    <text evidence="2">Belongs to the V-ATPase 116 kDa subunit family.</text>
</comment>
<keyword evidence="3" id="KW-0813">Transport</keyword>
<dbReference type="GO" id="GO:0046961">
    <property type="term" value="F:proton-transporting ATPase activity, rotational mechanism"/>
    <property type="evidence" value="ECO:0007669"/>
    <property type="project" value="InterPro"/>
</dbReference>
<gene>
    <name evidence="9" type="ORF">ATJ97_1386</name>
</gene>
<feature type="transmembrane region" description="Helical" evidence="8">
    <location>
        <begin position="313"/>
        <end position="335"/>
    </location>
</feature>
<feature type="transmembrane region" description="Helical" evidence="8">
    <location>
        <begin position="248"/>
        <end position="269"/>
    </location>
</feature>
<feature type="transmembrane region" description="Helical" evidence="8">
    <location>
        <begin position="209"/>
        <end position="228"/>
    </location>
</feature>
<feature type="transmembrane region" description="Helical" evidence="8">
    <location>
        <begin position="364"/>
        <end position="382"/>
    </location>
</feature>
<evidence type="ECO:0000313" key="10">
    <source>
        <dbReference type="Proteomes" id="UP000222106"/>
    </source>
</evidence>
<comment type="caution">
    <text evidence="9">The sequence shown here is derived from an EMBL/GenBank/DDBJ whole genome shotgun (WGS) entry which is preliminary data.</text>
</comment>
<dbReference type="GO" id="GO:0016471">
    <property type="term" value="C:vacuolar proton-transporting V-type ATPase complex"/>
    <property type="evidence" value="ECO:0007669"/>
    <property type="project" value="TreeGrafter"/>
</dbReference>
<dbReference type="AlphaFoldDB" id="A0A2A9EJV7"/>
<keyword evidence="4 8" id="KW-0812">Transmembrane</keyword>
<keyword evidence="5 8" id="KW-1133">Transmembrane helix</keyword>
<dbReference type="GO" id="GO:0033179">
    <property type="term" value="C:proton-transporting V-type ATPase, V0 domain"/>
    <property type="evidence" value="ECO:0007669"/>
    <property type="project" value="InterPro"/>
</dbReference>
<evidence type="ECO:0000313" key="9">
    <source>
        <dbReference type="EMBL" id="PFG38896.1"/>
    </source>
</evidence>
<organism evidence="9 10">
    <name type="scientific">Georgenia soli</name>
    <dbReference type="NCBI Taxonomy" id="638953"/>
    <lineage>
        <taxon>Bacteria</taxon>
        <taxon>Bacillati</taxon>
        <taxon>Actinomycetota</taxon>
        <taxon>Actinomycetes</taxon>
        <taxon>Micrococcales</taxon>
        <taxon>Bogoriellaceae</taxon>
        <taxon>Georgenia</taxon>
    </lineage>
</organism>
<dbReference type="GO" id="GO:0007035">
    <property type="term" value="P:vacuolar acidification"/>
    <property type="evidence" value="ECO:0007669"/>
    <property type="project" value="TreeGrafter"/>
</dbReference>
<evidence type="ECO:0000256" key="8">
    <source>
        <dbReference type="SAM" id="Phobius"/>
    </source>
</evidence>
<keyword evidence="6" id="KW-0406">Ion transport</keyword>
<evidence type="ECO:0000256" key="3">
    <source>
        <dbReference type="ARBA" id="ARBA00022448"/>
    </source>
</evidence>
<dbReference type="EMBL" id="PDJI01000004">
    <property type="protein sequence ID" value="PFG38896.1"/>
    <property type="molecule type" value="Genomic_DNA"/>
</dbReference>
<feature type="transmembrane region" description="Helical" evidence="8">
    <location>
        <begin position="394"/>
        <end position="417"/>
    </location>
</feature>
<dbReference type="Proteomes" id="UP000222106">
    <property type="component" value="Unassembled WGS sequence"/>
</dbReference>
<dbReference type="PANTHER" id="PTHR11629">
    <property type="entry name" value="VACUOLAR PROTON ATPASES"/>
    <property type="match status" value="1"/>
</dbReference>